<dbReference type="AlphaFoldDB" id="A0A1Y2EF76"/>
<name>A0A1Y2EF76_9PEZI</name>
<evidence type="ECO:0000313" key="2">
    <source>
        <dbReference type="EMBL" id="ORY70220.1"/>
    </source>
</evidence>
<dbReference type="InParanoid" id="A0A1Y2EF76"/>
<dbReference type="RefSeq" id="XP_040720170.1">
    <property type="nucleotide sequence ID" value="XM_040857464.1"/>
</dbReference>
<comment type="caution">
    <text evidence="2">The sequence shown here is derived from an EMBL/GenBank/DDBJ whole genome shotgun (WGS) entry which is preliminary data.</text>
</comment>
<dbReference type="PANTHER" id="PTHR13252">
    <property type="entry name" value="F-BOX ONLY PROTEIN 28"/>
    <property type="match status" value="1"/>
</dbReference>
<dbReference type="STRING" id="1141098.A0A1Y2EF76"/>
<sequence length="631" mass="69994">MGHSCYLEALPDEILLDIISFLEPKDIISLQCQSRRLLKVCRDDTFWRTRCLLESSFLDGINVRRGLRFTSLSKGSFGQPLVSAALTAQERQAPGAKTSLPVDFQWKSRKALEKERIRIAANWDPTFENERVSWYDEYIQRHGPVSISWFEQPQSAKNGNGKHAIEVKGTAIYRPSQEGGALFAVSPLEDGSVCLWDIKGTHSGKGSILSKSAPGLLCVDGPGSNLSGRSKMVSSGITECVSVDSQRKRAFFAVQSHLLEVDLETLQIVGNQPYEWAITTLSAAHPSVPLTVGSFHGLHLHDSRRRSEVQRDRQERIDNLVRHNSHILSKIWETDPLPPYASLAQSEPLSILHLEQAGGKDMISDDILVAGRFSSILHYDRRKFPAITGSIHSGASLCSLASLPYPFSSVDSGLRRRGELTKEQVDTAKSTPLGGRTLIACGEYHTKGSLEVYGLSPHETSGVTLDSTMKNRQTASKSKLLSVINHGTRILVSDGQGYLKWVERDGFTEVRSTLIGHPEKCQQRSLFASMPGSGEIARKLLATQTGNDDDMVKANDDDVLFWTGERLGLVGFSPKPEFTADDFEDHTKTPEEIAAEKEEQQYKEMMRLALERQANDVRFVRYLGASIRNGV</sequence>
<dbReference type="SMART" id="SM00256">
    <property type="entry name" value="FBOX"/>
    <property type="match status" value="1"/>
</dbReference>
<dbReference type="EMBL" id="MCFJ01000002">
    <property type="protein sequence ID" value="ORY70220.1"/>
    <property type="molecule type" value="Genomic_DNA"/>
</dbReference>
<accession>A0A1Y2EF76</accession>
<evidence type="ECO:0000259" key="1">
    <source>
        <dbReference type="PROSITE" id="PS50181"/>
    </source>
</evidence>
<dbReference type="PROSITE" id="PS50181">
    <property type="entry name" value="FBOX"/>
    <property type="match status" value="1"/>
</dbReference>
<gene>
    <name evidence="2" type="ORF">BCR38DRAFT_385024</name>
</gene>
<dbReference type="Proteomes" id="UP000193689">
    <property type="component" value="Unassembled WGS sequence"/>
</dbReference>
<dbReference type="InterPro" id="IPR039719">
    <property type="entry name" value="FBXO28"/>
</dbReference>
<dbReference type="SUPFAM" id="SSF81383">
    <property type="entry name" value="F-box domain"/>
    <property type="match status" value="1"/>
</dbReference>
<dbReference type="GeneID" id="63773676"/>
<feature type="domain" description="F-box" evidence="1">
    <location>
        <begin position="4"/>
        <end position="50"/>
    </location>
</feature>
<protein>
    <submittedName>
        <fullName evidence="2">F-box domain-containing protein</fullName>
    </submittedName>
</protein>
<dbReference type="OrthoDB" id="3219396at2759"/>
<dbReference type="GO" id="GO:0000209">
    <property type="term" value="P:protein polyubiquitination"/>
    <property type="evidence" value="ECO:0007669"/>
    <property type="project" value="TreeGrafter"/>
</dbReference>
<reference evidence="2 3" key="1">
    <citation type="submission" date="2016-07" db="EMBL/GenBank/DDBJ databases">
        <title>Pervasive Adenine N6-methylation of Active Genes in Fungi.</title>
        <authorList>
            <consortium name="DOE Joint Genome Institute"/>
            <person name="Mondo S.J."/>
            <person name="Dannebaum R.O."/>
            <person name="Kuo R.C."/>
            <person name="Labutti K."/>
            <person name="Haridas S."/>
            <person name="Kuo A."/>
            <person name="Salamov A."/>
            <person name="Ahrendt S.R."/>
            <person name="Lipzen A."/>
            <person name="Sullivan W."/>
            <person name="Andreopoulos W.B."/>
            <person name="Clum A."/>
            <person name="Lindquist E."/>
            <person name="Daum C."/>
            <person name="Ramamoorthy G.K."/>
            <person name="Gryganskyi A."/>
            <person name="Culley D."/>
            <person name="Magnuson J.K."/>
            <person name="James T.Y."/>
            <person name="O'Malley M.A."/>
            <person name="Stajich J.E."/>
            <person name="Spatafora J.W."/>
            <person name="Visel A."/>
            <person name="Grigoriev I.V."/>
        </authorList>
    </citation>
    <scope>NUCLEOTIDE SEQUENCE [LARGE SCALE GENOMIC DNA]</scope>
    <source>
        <strain evidence="2 3">CBS 129021</strain>
    </source>
</reference>
<proteinExistence type="predicted"/>
<dbReference type="Gene3D" id="1.20.1280.50">
    <property type="match status" value="1"/>
</dbReference>
<keyword evidence="3" id="KW-1185">Reference proteome</keyword>
<evidence type="ECO:0000313" key="3">
    <source>
        <dbReference type="Proteomes" id="UP000193689"/>
    </source>
</evidence>
<dbReference type="InterPro" id="IPR036047">
    <property type="entry name" value="F-box-like_dom_sf"/>
</dbReference>
<organism evidence="2 3">
    <name type="scientific">Pseudomassariella vexata</name>
    <dbReference type="NCBI Taxonomy" id="1141098"/>
    <lineage>
        <taxon>Eukaryota</taxon>
        <taxon>Fungi</taxon>
        <taxon>Dikarya</taxon>
        <taxon>Ascomycota</taxon>
        <taxon>Pezizomycotina</taxon>
        <taxon>Sordariomycetes</taxon>
        <taxon>Xylariomycetidae</taxon>
        <taxon>Amphisphaeriales</taxon>
        <taxon>Pseudomassariaceae</taxon>
        <taxon>Pseudomassariella</taxon>
    </lineage>
</organism>
<dbReference type="Pfam" id="PF12937">
    <property type="entry name" value="F-box-like"/>
    <property type="match status" value="1"/>
</dbReference>
<dbReference type="InterPro" id="IPR001810">
    <property type="entry name" value="F-box_dom"/>
</dbReference>
<dbReference type="PANTHER" id="PTHR13252:SF9">
    <property type="entry name" value="F-BOX ONLY PROTEIN 28"/>
    <property type="match status" value="1"/>
</dbReference>